<reference evidence="2 3" key="1">
    <citation type="journal article" date="2020" name="ISME J.">
        <title>Comparative genomics reveals insights into cyanobacterial evolution and habitat adaptation.</title>
        <authorList>
            <person name="Chen M.Y."/>
            <person name="Teng W.K."/>
            <person name="Zhao L."/>
            <person name="Hu C.X."/>
            <person name="Zhou Y.K."/>
            <person name="Han B.P."/>
            <person name="Song L.R."/>
            <person name="Shu W.S."/>
        </authorList>
    </citation>
    <scope>NUCLEOTIDE SEQUENCE [LARGE SCALE GENOMIC DNA]</scope>
    <source>
        <strain evidence="2 3">FACHB-119</strain>
    </source>
</reference>
<dbReference type="RefSeq" id="WP_190466810.1">
    <property type="nucleotide sequence ID" value="NZ_JACJSG010000003.1"/>
</dbReference>
<sequence>MQLSTEIQKFWIALANYLVLGLMLFLYLLAGNGWKLTNLLSLPDLMGLTIVVALVLFPLLWFLGNIKTQMLQALPNETAFKAAVITEYPQLDLFWLKEETKDLEAIGFVQLMDYKVEPSNGFARTFAHPQHHCFAEIGQLFTDAKDQPEKYSYMYSSLTQDWDLTTINRQVHRLDATAYIGQHPKAVRKYHPEVYLDELLEQHLSLRKQMVNDLGINVVRDISWSGYRNLGQQATISRKTTMRRKKLLLAMLEATLFEMKPKSEWLGDYGKVAVTRRVTR</sequence>
<feature type="transmembrane region" description="Helical" evidence="1">
    <location>
        <begin position="45"/>
        <end position="63"/>
    </location>
</feature>
<feature type="transmembrane region" description="Helical" evidence="1">
    <location>
        <begin position="12"/>
        <end position="30"/>
    </location>
</feature>
<keyword evidence="1" id="KW-0472">Membrane</keyword>
<evidence type="ECO:0000256" key="1">
    <source>
        <dbReference type="SAM" id="Phobius"/>
    </source>
</evidence>
<protein>
    <submittedName>
        <fullName evidence="2">Uncharacterized protein</fullName>
    </submittedName>
</protein>
<gene>
    <name evidence="2" type="ORF">H6G83_03120</name>
</gene>
<dbReference type="Proteomes" id="UP000661112">
    <property type="component" value="Unassembled WGS sequence"/>
</dbReference>
<dbReference type="EMBL" id="JACJSG010000003">
    <property type="protein sequence ID" value="MBD2499619.1"/>
    <property type="molecule type" value="Genomic_DNA"/>
</dbReference>
<keyword evidence="1" id="KW-1133">Transmembrane helix</keyword>
<accession>A0ABR8CXF6</accession>
<keyword evidence="3" id="KW-1185">Reference proteome</keyword>
<proteinExistence type="predicted"/>
<name>A0ABR8CXF6_9NOST</name>
<keyword evidence="1" id="KW-0812">Transmembrane</keyword>
<evidence type="ECO:0000313" key="2">
    <source>
        <dbReference type="EMBL" id="MBD2499619.1"/>
    </source>
</evidence>
<comment type="caution">
    <text evidence="2">The sequence shown here is derived from an EMBL/GenBank/DDBJ whole genome shotgun (WGS) entry which is preliminary data.</text>
</comment>
<organism evidence="2 3">
    <name type="scientific">Anabaena azotica FACHB-119</name>
    <dbReference type="NCBI Taxonomy" id="947527"/>
    <lineage>
        <taxon>Bacteria</taxon>
        <taxon>Bacillati</taxon>
        <taxon>Cyanobacteriota</taxon>
        <taxon>Cyanophyceae</taxon>
        <taxon>Nostocales</taxon>
        <taxon>Nostocaceae</taxon>
        <taxon>Anabaena</taxon>
        <taxon>Anabaena azotica</taxon>
    </lineage>
</organism>
<evidence type="ECO:0000313" key="3">
    <source>
        <dbReference type="Proteomes" id="UP000661112"/>
    </source>
</evidence>